<keyword evidence="1" id="KW-1133">Transmembrane helix</keyword>
<dbReference type="Pfam" id="PF23741">
    <property type="entry name" value="DUF7164"/>
    <property type="match status" value="2"/>
</dbReference>
<evidence type="ECO:0000313" key="5">
    <source>
        <dbReference type="Proteomes" id="UP000332933"/>
    </source>
</evidence>
<reference evidence="4 5" key="1">
    <citation type="submission" date="2019-03" db="EMBL/GenBank/DDBJ databases">
        <authorList>
            <person name="Gaulin E."/>
            <person name="Dumas B."/>
        </authorList>
    </citation>
    <scope>NUCLEOTIDE SEQUENCE [LARGE SCALE GENOMIC DNA]</scope>
    <source>
        <strain evidence="4">CBS 568.67</strain>
    </source>
</reference>
<feature type="domain" description="DUF7164" evidence="2">
    <location>
        <begin position="93"/>
        <end position="381"/>
    </location>
</feature>
<keyword evidence="1" id="KW-0472">Membrane</keyword>
<accession>A0A485KMM9</accession>
<dbReference type="EMBL" id="CAADRA010005156">
    <property type="protein sequence ID" value="VFT86170.1"/>
    <property type="molecule type" value="Genomic_DNA"/>
</dbReference>
<dbReference type="OrthoDB" id="330499at2759"/>
<feature type="domain" description="DUF7164" evidence="2">
    <location>
        <begin position="418"/>
        <end position="706"/>
    </location>
</feature>
<reference evidence="3" key="2">
    <citation type="submission" date="2019-06" db="EMBL/GenBank/DDBJ databases">
        <title>Genomics analysis of Aphanomyces spp. identifies a new class of oomycete effector associated with host adaptation.</title>
        <authorList>
            <person name="Gaulin E."/>
        </authorList>
    </citation>
    <scope>NUCLEOTIDE SEQUENCE</scope>
    <source>
        <strain evidence="3">CBS 578.67</strain>
    </source>
</reference>
<evidence type="ECO:0000259" key="2">
    <source>
        <dbReference type="Pfam" id="PF23741"/>
    </source>
</evidence>
<evidence type="ECO:0000313" key="3">
    <source>
        <dbReference type="EMBL" id="KAF0700160.1"/>
    </source>
</evidence>
<dbReference type="InterPro" id="IPR055588">
    <property type="entry name" value="DUF7164"/>
</dbReference>
<proteinExistence type="predicted"/>
<dbReference type="Proteomes" id="UP000332933">
    <property type="component" value="Unassembled WGS sequence"/>
</dbReference>
<evidence type="ECO:0000256" key="1">
    <source>
        <dbReference type="SAM" id="Phobius"/>
    </source>
</evidence>
<dbReference type="AlphaFoldDB" id="A0A485KMM9"/>
<keyword evidence="5" id="KW-1185">Reference proteome</keyword>
<evidence type="ECO:0000313" key="4">
    <source>
        <dbReference type="EMBL" id="VFT86170.1"/>
    </source>
</evidence>
<organism evidence="4 5">
    <name type="scientific">Aphanomyces stellatus</name>
    <dbReference type="NCBI Taxonomy" id="120398"/>
    <lineage>
        <taxon>Eukaryota</taxon>
        <taxon>Sar</taxon>
        <taxon>Stramenopiles</taxon>
        <taxon>Oomycota</taxon>
        <taxon>Saprolegniomycetes</taxon>
        <taxon>Saprolegniales</taxon>
        <taxon>Verrucalvaceae</taxon>
        <taxon>Aphanomyces</taxon>
    </lineage>
</organism>
<protein>
    <submittedName>
        <fullName evidence="4">Aste57867_9288 protein</fullName>
    </submittedName>
</protein>
<sequence length="730" mass="83555">MAKPKASTTPVLRLMLICVTGLTFLVCMFVADTQLHLAQAGQQGHHLTKPSAPILASSRAYHGDDQLQYARGGDALDLLLEDDSTLAPRPFTDNVAIVAYVPSTKPEYIAQASHMLWASWNYSRHQSEASTRNRTDLIFFVHATVMNQMPPICARLDLANPLCRIQDIQAQVEDQCYVIEHSPPTDDFWHRNKFFHSLTYLTAPAYRPLLTSYERLLRTDVDCAITPAFLTYRPDKFVVGKGGYMYDQTKPQLLQVARELNITHQGLHNIGSTWFGNATLLLDLVPPMLEVAKYILTSPVHGIEKGWPLWHVPVTSMYAGEITVNHYIPAAHLLINDKTFDVNAIGGDAIATIYHIHCWPDAYQGRYFDKWAFKRGEYTRDKYPLAMLNTSIVRDYMVAMVLYESPVQVARRPPRVTDNVAIIGYVPHTKPEYIGQANQMLWTSWDYARRQVRPETRHRTDLILFAHKSIIDQLPPSCLRLDLTHPAFMVSDVQLHADDQCYVIEHSPPTDDYWNRNKFFHSLTYLTEPLFRPLLTSYERLLRTDVDCAITPAFLTYRPSQFVVGKGGYMYEQTKPQLLQVADELNMNHQGLHNIGSTWFGEATLVLNLVDHVLHVAKFILDHPVHGVEKGWPLWHVPVTSMYAGEITINHFVPRDRLLINKETFDVNAIGGESIATIYHIHCWPDEYQGRYFDKWAFKNGTYTTDKFPRASLDTTIVRDFMMMLVLYGE</sequence>
<gene>
    <name evidence="4" type="primary">Aste57867_9288</name>
    <name evidence="3" type="ORF">As57867_009252</name>
    <name evidence="4" type="ORF">ASTE57867_9288</name>
</gene>
<keyword evidence="1" id="KW-0812">Transmembrane</keyword>
<feature type="transmembrane region" description="Helical" evidence="1">
    <location>
        <begin position="12"/>
        <end position="31"/>
    </location>
</feature>
<dbReference type="EMBL" id="VJMH01005135">
    <property type="protein sequence ID" value="KAF0700160.1"/>
    <property type="molecule type" value="Genomic_DNA"/>
</dbReference>
<name>A0A485KMM9_9STRA</name>